<sequence>MLLRDATVNVLAFDLVVQTLLDFTVCVHGTLTVRGLQLQGDVLLLGLHQQSLSVGAPLFLLLVLDGLVQLGDVFLPVGLPFAFDFIDFLVAVGGDGRSELLHGIDDHDGQRQAVVVLVLHDVDFLGAQVGDQASTKHVRSGDTGLVVEEGEPFFRQETETNLSWLLSSHWAVASGGGSRSAGQNQRRGLLSGGQKSCSRKHFGII</sequence>
<protein>
    <submittedName>
        <fullName evidence="2">Putative secreted protein</fullName>
    </submittedName>
</protein>
<reference evidence="2" key="1">
    <citation type="journal article" date="2013" name="BMC Genomics">
        <title>A deep insight into the sialotranscriptome of the mosquito, Psorophora albipes.</title>
        <authorList>
            <person name="Chagas A.C."/>
            <person name="Calvo E."/>
            <person name="Rios-Velasquez C.M."/>
            <person name="Pessoa F.A."/>
            <person name="Medeiros J.F."/>
            <person name="Ribeiro J.M."/>
        </authorList>
    </citation>
    <scope>NUCLEOTIDE SEQUENCE</scope>
</reference>
<organism evidence="2">
    <name type="scientific">Psorophora albipes</name>
    <dbReference type="NCBI Taxonomy" id="869069"/>
    <lineage>
        <taxon>Eukaryota</taxon>
        <taxon>Metazoa</taxon>
        <taxon>Ecdysozoa</taxon>
        <taxon>Arthropoda</taxon>
        <taxon>Hexapoda</taxon>
        <taxon>Insecta</taxon>
        <taxon>Pterygota</taxon>
        <taxon>Neoptera</taxon>
        <taxon>Endopterygota</taxon>
        <taxon>Diptera</taxon>
        <taxon>Nematocera</taxon>
        <taxon>Culicoidea</taxon>
        <taxon>Culicidae</taxon>
        <taxon>Culicinae</taxon>
        <taxon>Aedini</taxon>
        <taxon>Psorophora</taxon>
    </lineage>
</organism>
<name>T1DIS0_9DIPT</name>
<feature type="region of interest" description="Disordered" evidence="1">
    <location>
        <begin position="177"/>
        <end position="205"/>
    </location>
</feature>
<dbReference type="AlphaFoldDB" id="T1DIS0"/>
<dbReference type="EMBL" id="GALA01000806">
    <property type="protein sequence ID" value="JAA94046.1"/>
    <property type="molecule type" value="mRNA"/>
</dbReference>
<evidence type="ECO:0000256" key="1">
    <source>
        <dbReference type="SAM" id="MobiDB-lite"/>
    </source>
</evidence>
<accession>T1DIS0</accession>
<evidence type="ECO:0000313" key="2">
    <source>
        <dbReference type="EMBL" id="JAA94046.1"/>
    </source>
</evidence>
<proteinExistence type="evidence at transcript level"/>